<evidence type="ECO:0000313" key="6">
    <source>
        <dbReference type="EMBL" id="BBB30663.1"/>
    </source>
</evidence>
<dbReference type="SUPFAM" id="SSF52833">
    <property type="entry name" value="Thioredoxin-like"/>
    <property type="match status" value="1"/>
</dbReference>
<dbReference type="InterPro" id="IPR004045">
    <property type="entry name" value="Glutathione_S-Trfase_N"/>
</dbReference>
<dbReference type="Pfam" id="PF00043">
    <property type="entry name" value="GST_C"/>
    <property type="match status" value="1"/>
</dbReference>
<proteinExistence type="inferred from homology"/>
<dbReference type="InterPro" id="IPR004046">
    <property type="entry name" value="GST_C"/>
</dbReference>
<evidence type="ECO:0000259" key="4">
    <source>
        <dbReference type="PROSITE" id="PS50404"/>
    </source>
</evidence>
<reference evidence="6 7" key="1">
    <citation type="journal article" date="2008" name="Int. J. Syst. Evol. Microbiol.">
        <title>Neptunomonas japonica sp. nov., an Osedax japonicus symbiont-like bacterium isolated from sediment adjacent to sperm whale carcasses off Kagoshima, Japan.</title>
        <authorList>
            <person name="Miyazaki M."/>
            <person name="Nogi Y."/>
            <person name="Fujiwara Y."/>
            <person name="Kawato M."/>
            <person name="Kubokawa K."/>
            <person name="Horikoshi K."/>
        </authorList>
    </citation>
    <scope>NUCLEOTIDE SEQUENCE [LARGE SCALE GENOMIC DNA]</scope>
    <source>
        <strain evidence="6 7">JAMM 1380</strain>
    </source>
</reference>
<dbReference type="SUPFAM" id="SSF47616">
    <property type="entry name" value="GST C-terminal domain-like"/>
    <property type="match status" value="1"/>
</dbReference>
<sequence length="201" mass="22406">MLKVYGSVLSRAGMVMVTLETLGLEYELISIGTRSEASQSAEYRQINPTGKVPTLQDGDFVLFETQAILYYLVRKYGEGRLWADSPETEADILRWSLFISNQLEACALDMLLQFKGVLQDASAFDKANATLERFLPVLEAQLEGKEYLVGDKTIADIHGAMVLSWPKLAGFDYALYPNVAAWVRRILSSPENKKVATAARM</sequence>
<dbReference type="RefSeq" id="WP_201347827.1">
    <property type="nucleotide sequence ID" value="NZ_AP014546.1"/>
</dbReference>
<dbReference type="Gene3D" id="1.20.1050.10">
    <property type="match status" value="1"/>
</dbReference>
<dbReference type="InterPro" id="IPR036249">
    <property type="entry name" value="Thioredoxin-like_sf"/>
</dbReference>
<keyword evidence="7" id="KW-1185">Reference proteome</keyword>
<dbReference type="Pfam" id="PF02798">
    <property type="entry name" value="GST_N"/>
    <property type="match status" value="1"/>
</dbReference>
<dbReference type="FunFam" id="3.40.30.10:FF:000039">
    <property type="entry name" value="Glutathione S-transferase domain"/>
    <property type="match status" value="1"/>
</dbReference>
<dbReference type="EC" id="2.5.1.18" evidence="6"/>
<dbReference type="PANTHER" id="PTHR44051:SF8">
    <property type="entry name" value="GLUTATHIONE S-TRANSFERASE GSTA"/>
    <property type="match status" value="1"/>
</dbReference>
<protein>
    <submittedName>
        <fullName evidence="6">Glutathione S-transferase</fullName>
        <ecNumber evidence="6">2.5.1.18</ecNumber>
    </submittedName>
</protein>
<keyword evidence="2 6" id="KW-0808">Transferase</keyword>
<name>A0A7R6PBD7_9GAMM</name>
<evidence type="ECO:0000256" key="1">
    <source>
        <dbReference type="ARBA" id="ARBA00007409"/>
    </source>
</evidence>
<dbReference type="SFLD" id="SFLDG01150">
    <property type="entry name" value="Main.1:_Beta-like"/>
    <property type="match status" value="1"/>
</dbReference>
<dbReference type="AlphaFoldDB" id="A0A7R6PBD7"/>
<dbReference type="EMBL" id="AP014546">
    <property type="protein sequence ID" value="BBB30663.1"/>
    <property type="molecule type" value="Genomic_DNA"/>
</dbReference>
<dbReference type="PROSITE" id="PS50405">
    <property type="entry name" value="GST_CTER"/>
    <property type="match status" value="1"/>
</dbReference>
<comment type="similarity">
    <text evidence="1 3">Belongs to the GST superfamily.</text>
</comment>
<organism evidence="6 7">
    <name type="scientific">Neptunomonas japonica JAMM 1380</name>
    <dbReference type="NCBI Taxonomy" id="1441457"/>
    <lineage>
        <taxon>Bacteria</taxon>
        <taxon>Pseudomonadati</taxon>
        <taxon>Pseudomonadota</taxon>
        <taxon>Gammaproteobacteria</taxon>
        <taxon>Oceanospirillales</taxon>
        <taxon>Oceanospirillaceae</taxon>
        <taxon>Neptunomonas</taxon>
    </lineage>
</organism>
<evidence type="ECO:0000256" key="3">
    <source>
        <dbReference type="RuleBase" id="RU003494"/>
    </source>
</evidence>
<dbReference type="PANTHER" id="PTHR44051">
    <property type="entry name" value="GLUTATHIONE S-TRANSFERASE-RELATED"/>
    <property type="match status" value="1"/>
</dbReference>
<feature type="domain" description="GST N-terminal" evidence="4">
    <location>
        <begin position="1"/>
        <end position="80"/>
    </location>
</feature>
<gene>
    <name evidence="6" type="ORF">NEJAP_2720</name>
</gene>
<accession>A0A7R6PBD7</accession>
<dbReference type="GO" id="GO:0004364">
    <property type="term" value="F:glutathione transferase activity"/>
    <property type="evidence" value="ECO:0007669"/>
    <property type="project" value="UniProtKB-EC"/>
</dbReference>
<dbReference type="CDD" id="cd03046">
    <property type="entry name" value="GST_N_GTT1_like"/>
    <property type="match status" value="1"/>
</dbReference>
<dbReference type="PROSITE" id="PS50404">
    <property type="entry name" value="GST_NTER"/>
    <property type="match status" value="1"/>
</dbReference>
<evidence type="ECO:0000259" key="5">
    <source>
        <dbReference type="PROSITE" id="PS50405"/>
    </source>
</evidence>
<dbReference type="Proteomes" id="UP000595332">
    <property type="component" value="Chromosome"/>
</dbReference>
<feature type="domain" description="GST C-terminal" evidence="5">
    <location>
        <begin position="85"/>
        <end position="201"/>
    </location>
</feature>
<evidence type="ECO:0000313" key="7">
    <source>
        <dbReference type="Proteomes" id="UP000595332"/>
    </source>
</evidence>
<dbReference type="SFLD" id="SFLDG00358">
    <property type="entry name" value="Main_(cytGST)"/>
    <property type="match status" value="1"/>
</dbReference>
<dbReference type="Gene3D" id="3.40.30.10">
    <property type="entry name" value="Glutaredoxin"/>
    <property type="match status" value="1"/>
</dbReference>
<dbReference type="KEGG" id="njp:NEJAP_2720"/>
<evidence type="ECO:0000256" key="2">
    <source>
        <dbReference type="ARBA" id="ARBA00022679"/>
    </source>
</evidence>
<dbReference type="InterPro" id="IPR010987">
    <property type="entry name" value="Glutathione-S-Trfase_C-like"/>
</dbReference>
<dbReference type="InterPro" id="IPR040079">
    <property type="entry name" value="Glutathione_S-Trfase"/>
</dbReference>
<dbReference type="InterPro" id="IPR036282">
    <property type="entry name" value="Glutathione-S-Trfase_C_sf"/>
</dbReference>
<dbReference type="SFLD" id="SFLDS00019">
    <property type="entry name" value="Glutathione_Transferase_(cytos"/>
    <property type="match status" value="1"/>
</dbReference>